<dbReference type="RefSeq" id="WP_051441286.1">
    <property type="nucleotide sequence ID" value="NZ_CP039691.1"/>
</dbReference>
<evidence type="ECO:0000313" key="3">
    <source>
        <dbReference type="Proteomes" id="UP000826513"/>
    </source>
</evidence>
<name>A0ABX8SZV7_9HYPH</name>
<keyword evidence="1" id="KW-1133">Transmembrane helix</keyword>
<dbReference type="Proteomes" id="UP000826513">
    <property type="component" value="Chromosome 1"/>
</dbReference>
<proteinExistence type="predicted"/>
<keyword evidence="3" id="KW-1185">Reference proteome</keyword>
<evidence type="ECO:0000313" key="2">
    <source>
        <dbReference type="EMBL" id="QYA06090.1"/>
    </source>
</evidence>
<sequence>MVNIPKIPRGAASDTGDERYRTKLPDRKITWVAYLLLLLGGGGIFGFHRFYLGFYRSAKIQLCLGIGALLSPFLLRGTFIDDVFFFAAMSWYLVDLFLIPGMVKSANSLFES</sequence>
<evidence type="ECO:0000256" key="1">
    <source>
        <dbReference type="SAM" id="Phobius"/>
    </source>
</evidence>
<organism evidence="2 3">
    <name type="scientific">Agrobacterium larrymoorei</name>
    <dbReference type="NCBI Taxonomy" id="160699"/>
    <lineage>
        <taxon>Bacteria</taxon>
        <taxon>Pseudomonadati</taxon>
        <taxon>Pseudomonadota</taxon>
        <taxon>Alphaproteobacteria</taxon>
        <taxon>Hyphomicrobiales</taxon>
        <taxon>Rhizobiaceae</taxon>
        <taxon>Rhizobium/Agrobacterium group</taxon>
        <taxon>Agrobacterium</taxon>
    </lineage>
</organism>
<gene>
    <name evidence="2" type="ORF">J5285_08340</name>
</gene>
<feature type="transmembrane region" description="Helical" evidence="1">
    <location>
        <begin position="29"/>
        <end position="52"/>
    </location>
</feature>
<accession>A0ABX8SZV7</accession>
<reference evidence="2 3" key="1">
    <citation type="submission" date="2021-03" db="EMBL/GenBank/DDBJ databases">
        <title>Rapid diversification of plasmids in a genus of pathogenic and nitrogen fixing bacteria.</title>
        <authorList>
            <person name="Weisberg A.J."/>
            <person name="Miller M."/>
            <person name="Ream W."/>
            <person name="Grunwald N.J."/>
            <person name="Chang J.H."/>
        </authorList>
    </citation>
    <scope>NUCLEOTIDE SEQUENCE [LARGE SCALE GENOMIC DNA]</scope>
    <source>
        <strain evidence="2 3">AF3.44</strain>
    </source>
</reference>
<keyword evidence="1" id="KW-0472">Membrane</keyword>
<dbReference type="EMBL" id="CP072167">
    <property type="protein sequence ID" value="QYA06090.1"/>
    <property type="molecule type" value="Genomic_DNA"/>
</dbReference>
<feature type="transmembrane region" description="Helical" evidence="1">
    <location>
        <begin position="83"/>
        <end position="103"/>
    </location>
</feature>
<protein>
    <submittedName>
        <fullName evidence="2">NINE protein</fullName>
    </submittedName>
</protein>
<keyword evidence="1" id="KW-0812">Transmembrane</keyword>